<organism evidence="1 2">
    <name type="scientific">Mangrovimicrobium sediminis</name>
    <dbReference type="NCBI Taxonomy" id="2562682"/>
    <lineage>
        <taxon>Bacteria</taxon>
        <taxon>Pseudomonadati</taxon>
        <taxon>Pseudomonadota</taxon>
        <taxon>Gammaproteobacteria</taxon>
        <taxon>Cellvibrionales</taxon>
        <taxon>Halieaceae</taxon>
        <taxon>Mangrovimicrobium</taxon>
    </lineage>
</organism>
<keyword evidence="1" id="KW-0378">Hydrolase</keyword>
<accession>A0A4Z0M078</accession>
<dbReference type="GO" id="GO:0033969">
    <property type="term" value="F:gamma-glutamyl-gamma-aminobutyrate hydrolase activity"/>
    <property type="evidence" value="ECO:0007669"/>
    <property type="project" value="TreeGrafter"/>
</dbReference>
<dbReference type="InterPro" id="IPR029062">
    <property type="entry name" value="Class_I_gatase-like"/>
</dbReference>
<dbReference type="AlphaFoldDB" id="A0A4Z0M078"/>
<dbReference type="EMBL" id="SRLE01000009">
    <property type="protein sequence ID" value="TGD72827.1"/>
    <property type="molecule type" value="Genomic_DNA"/>
</dbReference>
<reference evidence="1 2" key="1">
    <citation type="submission" date="2019-04" db="EMBL/GenBank/DDBJ databases">
        <title>Taxonomy of novel Haliea sp. from mangrove soil of West Coast of India.</title>
        <authorList>
            <person name="Verma A."/>
            <person name="Kumar P."/>
            <person name="Krishnamurthi S."/>
        </authorList>
    </citation>
    <scope>NUCLEOTIDE SEQUENCE [LARGE SCALE GENOMIC DNA]</scope>
    <source>
        <strain evidence="1 2">SAOS-164</strain>
    </source>
</reference>
<sequence length="211" mass="22758">MRKVAVSQRVDLWPERGERRDALDQRLVQWLVAAGCCAIPVPNALGSSEVAASTRDWLGAIKPAAVVLSGGNEIGEVLERDKTESALLDYASDERLPLLGICRGMQMMLAWAGGSLAAVTGHVATRHALQFEAGAVAADWPAEVNSYHNQAVAEVPPEFAVAARSADGVIEAVRHQSLPWEGWMWHPERESDLTEVDIARFRALLNAGATA</sequence>
<dbReference type="SUPFAM" id="SSF52317">
    <property type="entry name" value="Class I glutamine amidotransferase-like"/>
    <property type="match status" value="1"/>
</dbReference>
<dbReference type="Pfam" id="PF07722">
    <property type="entry name" value="Peptidase_C26"/>
    <property type="match status" value="1"/>
</dbReference>
<dbReference type="PANTHER" id="PTHR43235:SF1">
    <property type="entry name" value="GLUTAMINE AMIDOTRANSFERASE PB2B2.05-RELATED"/>
    <property type="match status" value="1"/>
</dbReference>
<gene>
    <name evidence="1" type="ORF">E4634_13435</name>
</gene>
<dbReference type="PROSITE" id="PS51273">
    <property type="entry name" value="GATASE_TYPE_1"/>
    <property type="match status" value="1"/>
</dbReference>
<dbReference type="GO" id="GO:0005829">
    <property type="term" value="C:cytosol"/>
    <property type="evidence" value="ECO:0007669"/>
    <property type="project" value="TreeGrafter"/>
</dbReference>
<protein>
    <submittedName>
        <fullName evidence="1">Gamma-glutamyl-gamma-aminobutyrate hydrolase</fullName>
    </submittedName>
</protein>
<dbReference type="InterPro" id="IPR044668">
    <property type="entry name" value="PuuD-like"/>
</dbReference>
<proteinExistence type="predicted"/>
<dbReference type="Proteomes" id="UP000298050">
    <property type="component" value="Unassembled WGS sequence"/>
</dbReference>
<dbReference type="Gene3D" id="3.40.50.880">
    <property type="match status" value="1"/>
</dbReference>
<dbReference type="GO" id="GO:0006598">
    <property type="term" value="P:polyamine catabolic process"/>
    <property type="evidence" value="ECO:0007669"/>
    <property type="project" value="TreeGrafter"/>
</dbReference>
<evidence type="ECO:0000313" key="2">
    <source>
        <dbReference type="Proteomes" id="UP000298050"/>
    </source>
</evidence>
<comment type="caution">
    <text evidence="1">The sequence shown here is derived from an EMBL/GenBank/DDBJ whole genome shotgun (WGS) entry which is preliminary data.</text>
</comment>
<dbReference type="OrthoDB" id="9813383at2"/>
<evidence type="ECO:0000313" key="1">
    <source>
        <dbReference type="EMBL" id="TGD72827.1"/>
    </source>
</evidence>
<keyword evidence="2" id="KW-1185">Reference proteome</keyword>
<dbReference type="InterPro" id="IPR011697">
    <property type="entry name" value="Peptidase_C26"/>
</dbReference>
<dbReference type="PANTHER" id="PTHR43235">
    <property type="entry name" value="GLUTAMINE AMIDOTRANSFERASE PB2B2.05-RELATED"/>
    <property type="match status" value="1"/>
</dbReference>
<name>A0A4Z0M078_9GAMM</name>